<name>A0A8H6RFZ3_9PEZI</name>
<feature type="compositionally biased region" description="Polar residues" evidence="1">
    <location>
        <begin position="549"/>
        <end position="561"/>
    </location>
</feature>
<feature type="compositionally biased region" description="Polar residues" evidence="1">
    <location>
        <begin position="457"/>
        <end position="470"/>
    </location>
</feature>
<comment type="caution">
    <text evidence="2">The sequence shown here is derived from an EMBL/GenBank/DDBJ whole genome shotgun (WGS) entry which is preliminary data.</text>
</comment>
<evidence type="ECO:0008006" key="4">
    <source>
        <dbReference type="Google" id="ProtNLM"/>
    </source>
</evidence>
<evidence type="ECO:0000313" key="2">
    <source>
        <dbReference type="EMBL" id="KAF7190391.1"/>
    </source>
</evidence>
<feature type="compositionally biased region" description="Basic and acidic residues" evidence="1">
    <location>
        <begin position="442"/>
        <end position="456"/>
    </location>
</feature>
<dbReference type="EMBL" id="JABCIY010000173">
    <property type="protein sequence ID" value="KAF7190391.1"/>
    <property type="molecule type" value="Genomic_DNA"/>
</dbReference>
<dbReference type="OrthoDB" id="3635076at2759"/>
<feature type="region of interest" description="Disordered" evidence="1">
    <location>
        <begin position="394"/>
        <end position="430"/>
    </location>
</feature>
<feature type="compositionally biased region" description="Basic and acidic residues" evidence="1">
    <location>
        <begin position="521"/>
        <end position="547"/>
    </location>
</feature>
<feature type="region of interest" description="Disordered" evidence="1">
    <location>
        <begin position="442"/>
        <end position="575"/>
    </location>
</feature>
<gene>
    <name evidence="2" type="ORF">HII31_08309</name>
</gene>
<sequence length="596" mass="67022">MATTTPYWQLEKEYYTIADNADIALRIIEHSAVTTTENGFPLTVKTPTKLHEFKVHRATLSQASSFFSQLHNRTPETFAEATSDQNVIDVAEDDGAPSVHAHALGLWFKIVHGKAGADTYELSIEGVWRAVSVAQKYGFSTASELATSWFDGWYAKLPSLVKAGYKHYTMLLYPAFVFGHRAAFAQATKYLVYHNTRGNIPDHQPREFVLEPPANAPSLLMPQHIMHQINAARARLKTILHRALYTPIDRLLKEARCNCAPTVLYNYESSLARTGVWPLESKLMSDSIISAIHDLRAYDGKQWQVQTCGSPACTFDFDKIVVTAREEIGNYFTGLCLDCMTASKGADADEKYWSHSKPGINWDEGCAVNHGQASWYFSFMGPREDMMEWVKAPKAKPLKDRRDTQSDNSLQSRPANAYQHHGHGHPQRGAYSQVHPFQRQEYHEPRQNSTVDHEQPDSYTQQNDGQPRSSQTKEYHQSQQSFAHRGQGQSYQRRGRGGYHNDNFFVPSRYGKRRGSGRSMITRDVRYETSAEGGGEHDSASKGKEIDATTASEQHAQSKVPESTIAKEESSQIKVPEIQVEVAELKISGDAEKAEV</sequence>
<accession>A0A8H6RFZ3</accession>
<dbReference type="Proteomes" id="UP000660729">
    <property type="component" value="Unassembled WGS sequence"/>
</dbReference>
<protein>
    <recommendedName>
        <fullName evidence="4">BTB domain-containing protein</fullName>
    </recommendedName>
</protein>
<organism evidence="2 3">
    <name type="scientific">Pseudocercospora fuligena</name>
    <dbReference type="NCBI Taxonomy" id="685502"/>
    <lineage>
        <taxon>Eukaryota</taxon>
        <taxon>Fungi</taxon>
        <taxon>Dikarya</taxon>
        <taxon>Ascomycota</taxon>
        <taxon>Pezizomycotina</taxon>
        <taxon>Dothideomycetes</taxon>
        <taxon>Dothideomycetidae</taxon>
        <taxon>Mycosphaerellales</taxon>
        <taxon>Mycosphaerellaceae</taxon>
        <taxon>Pseudocercospora</taxon>
    </lineage>
</organism>
<reference evidence="2" key="1">
    <citation type="submission" date="2020-04" db="EMBL/GenBank/DDBJ databases">
        <title>Draft genome resource of the tomato pathogen Pseudocercospora fuligena.</title>
        <authorList>
            <person name="Zaccaron A."/>
        </authorList>
    </citation>
    <scope>NUCLEOTIDE SEQUENCE</scope>
    <source>
        <strain evidence="2">PF001</strain>
    </source>
</reference>
<evidence type="ECO:0000256" key="1">
    <source>
        <dbReference type="SAM" id="MobiDB-lite"/>
    </source>
</evidence>
<proteinExistence type="predicted"/>
<evidence type="ECO:0000313" key="3">
    <source>
        <dbReference type="Proteomes" id="UP000660729"/>
    </source>
</evidence>
<keyword evidence="3" id="KW-1185">Reference proteome</keyword>
<dbReference type="AlphaFoldDB" id="A0A8H6RFZ3"/>